<dbReference type="PANTHER" id="PTHR30250">
    <property type="entry name" value="PST FAMILY PREDICTED COLANIC ACID TRANSPORTER"/>
    <property type="match status" value="1"/>
</dbReference>
<dbReference type="AlphaFoldDB" id="A0A1F6EG54"/>
<feature type="transmembrane region" description="Helical" evidence="6">
    <location>
        <begin position="371"/>
        <end position="389"/>
    </location>
</feature>
<dbReference type="InterPro" id="IPR002797">
    <property type="entry name" value="Polysacc_synth"/>
</dbReference>
<feature type="transmembrane region" description="Helical" evidence="6">
    <location>
        <begin position="32"/>
        <end position="57"/>
    </location>
</feature>
<dbReference type="GO" id="GO:0005886">
    <property type="term" value="C:plasma membrane"/>
    <property type="evidence" value="ECO:0007669"/>
    <property type="project" value="UniProtKB-SubCell"/>
</dbReference>
<dbReference type="EMBL" id="MFLY01000036">
    <property type="protein sequence ID" value="OGG72636.1"/>
    <property type="molecule type" value="Genomic_DNA"/>
</dbReference>
<feature type="transmembrane region" description="Helical" evidence="6">
    <location>
        <begin position="305"/>
        <end position="328"/>
    </location>
</feature>
<keyword evidence="2" id="KW-1003">Cell membrane</keyword>
<evidence type="ECO:0000313" key="8">
    <source>
        <dbReference type="Proteomes" id="UP000177306"/>
    </source>
</evidence>
<comment type="caution">
    <text evidence="7">The sequence shown here is derived from an EMBL/GenBank/DDBJ whole genome shotgun (WGS) entry which is preliminary data.</text>
</comment>
<dbReference type="Pfam" id="PF01943">
    <property type="entry name" value="Polysacc_synt"/>
    <property type="match status" value="1"/>
</dbReference>
<evidence type="ECO:0000256" key="3">
    <source>
        <dbReference type="ARBA" id="ARBA00022692"/>
    </source>
</evidence>
<evidence type="ECO:0000256" key="5">
    <source>
        <dbReference type="ARBA" id="ARBA00023136"/>
    </source>
</evidence>
<evidence type="ECO:0000256" key="2">
    <source>
        <dbReference type="ARBA" id="ARBA00022475"/>
    </source>
</evidence>
<feature type="transmembrane region" description="Helical" evidence="6">
    <location>
        <begin position="395"/>
        <end position="419"/>
    </location>
</feature>
<gene>
    <name evidence="7" type="ORF">A3A38_00135</name>
</gene>
<dbReference type="InterPro" id="IPR050833">
    <property type="entry name" value="Poly_Biosynth_Transport"/>
</dbReference>
<organism evidence="7 8">
    <name type="scientific">Candidatus Kaiserbacteria bacterium RIFCSPLOWO2_01_FULL_53_17</name>
    <dbReference type="NCBI Taxonomy" id="1798511"/>
    <lineage>
        <taxon>Bacteria</taxon>
        <taxon>Candidatus Kaiseribacteriota</taxon>
    </lineage>
</organism>
<name>A0A1F6EG54_9BACT</name>
<evidence type="ECO:0000256" key="1">
    <source>
        <dbReference type="ARBA" id="ARBA00004651"/>
    </source>
</evidence>
<feature type="transmembrane region" description="Helical" evidence="6">
    <location>
        <begin position="340"/>
        <end position="359"/>
    </location>
</feature>
<dbReference type="PANTHER" id="PTHR30250:SF11">
    <property type="entry name" value="O-ANTIGEN TRANSPORTER-RELATED"/>
    <property type="match status" value="1"/>
</dbReference>
<keyword evidence="3 6" id="KW-0812">Transmembrane</keyword>
<evidence type="ECO:0000313" key="7">
    <source>
        <dbReference type="EMBL" id="OGG72636.1"/>
    </source>
</evidence>
<feature type="transmembrane region" description="Helical" evidence="6">
    <location>
        <begin position="131"/>
        <end position="156"/>
    </location>
</feature>
<feature type="transmembrane region" description="Helical" evidence="6">
    <location>
        <begin position="190"/>
        <end position="207"/>
    </location>
</feature>
<feature type="transmembrane region" description="Helical" evidence="6">
    <location>
        <begin position="163"/>
        <end position="184"/>
    </location>
</feature>
<evidence type="ECO:0000256" key="4">
    <source>
        <dbReference type="ARBA" id="ARBA00022989"/>
    </source>
</evidence>
<feature type="transmembrane region" description="Helical" evidence="6">
    <location>
        <begin position="63"/>
        <end position="82"/>
    </location>
</feature>
<protein>
    <recommendedName>
        <fullName evidence="9">Polysaccharide biosynthesis protein C-terminal domain-containing protein</fullName>
    </recommendedName>
</protein>
<sequence>MYRYSKEQLVRALRWSERYTGTDMVYLARGSFWLSSSSVITAIVSFLLALAFANLLTKDEYGVYKYILTLFGILCVACLRGMDTVVAQGAARGNDGTVIMGLWAKIRWSLLGSVGALIGAAYYFYNGNDTLGTALIFAAFFIPFMEPFGIFNAVLVGKKDFKLSSALGVAGQIASAAALIIALALTKNPILIFIVYAGAWTATRYISLQYTLKKYPPNDKHEPGALSYALHSSAINASNMLISSLDAILIFHYLGAAELALYAFAMAPVSHLRTIVNTPTILALPKLAGQSTAAIKSILMKRTGVLFLLGAGITLAYCLLAYPFYFIFFPQYIDAVPFSILFSLTIFLQVGTALVGAAIDSRVTLIPRRLLYLWNIPSIIAAISALLLIKTFGLWGAVVGQVLTYVASCVITWCLWYAIRNKEHASS</sequence>
<evidence type="ECO:0008006" key="9">
    <source>
        <dbReference type="Google" id="ProtNLM"/>
    </source>
</evidence>
<accession>A0A1F6EG54</accession>
<proteinExistence type="predicted"/>
<feature type="transmembrane region" description="Helical" evidence="6">
    <location>
        <begin position="108"/>
        <end position="125"/>
    </location>
</feature>
<evidence type="ECO:0000256" key="6">
    <source>
        <dbReference type="SAM" id="Phobius"/>
    </source>
</evidence>
<comment type="subcellular location">
    <subcellularLocation>
        <location evidence="1">Cell membrane</location>
        <topology evidence="1">Multi-pass membrane protein</topology>
    </subcellularLocation>
</comment>
<keyword evidence="5 6" id="KW-0472">Membrane</keyword>
<keyword evidence="4 6" id="KW-1133">Transmembrane helix</keyword>
<reference evidence="7 8" key="1">
    <citation type="journal article" date="2016" name="Nat. Commun.">
        <title>Thousands of microbial genomes shed light on interconnected biogeochemical processes in an aquifer system.</title>
        <authorList>
            <person name="Anantharaman K."/>
            <person name="Brown C.T."/>
            <person name="Hug L.A."/>
            <person name="Sharon I."/>
            <person name="Castelle C.J."/>
            <person name="Probst A.J."/>
            <person name="Thomas B.C."/>
            <person name="Singh A."/>
            <person name="Wilkins M.J."/>
            <person name="Karaoz U."/>
            <person name="Brodie E.L."/>
            <person name="Williams K.H."/>
            <person name="Hubbard S.S."/>
            <person name="Banfield J.F."/>
        </authorList>
    </citation>
    <scope>NUCLEOTIDE SEQUENCE [LARGE SCALE GENOMIC DNA]</scope>
</reference>
<dbReference type="Proteomes" id="UP000177306">
    <property type="component" value="Unassembled WGS sequence"/>
</dbReference>